<reference evidence="2" key="2">
    <citation type="submission" date="2024-04" db="EMBL/GenBank/DDBJ databases">
        <authorList>
            <person name="Chen Y."/>
            <person name="Shah S."/>
            <person name="Dougan E. K."/>
            <person name="Thang M."/>
            <person name="Chan C."/>
        </authorList>
    </citation>
    <scope>NUCLEOTIDE SEQUENCE [LARGE SCALE GENOMIC DNA]</scope>
</reference>
<dbReference type="EMBL" id="CAMXCT010002824">
    <property type="protein sequence ID" value="CAI4000688.1"/>
    <property type="molecule type" value="Genomic_DNA"/>
</dbReference>
<name>A0A9P1D1D0_9DINO</name>
<dbReference type="Proteomes" id="UP001152797">
    <property type="component" value="Unassembled WGS sequence"/>
</dbReference>
<proteinExistence type="predicted"/>
<organism evidence="1">
    <name type="scientific">Cladocopium goreaui</name>
    <dbReference type="NCBI Taxonomy" id="2562237"/>
    <lineage>
        <taxon>Eukaryota</taxon>
        <taxon>Sar</taxon>
        <taxon>Alveolata</taxon>
        <taxon>Dinophyceae</taxon>
        <taxon>Suessiales</taxon>
        <taxon>Symbiodiniaceae</taxon>
        <taxon>Cladocopium</taxon>
    </lineage>
</organism>
<reference evidence="1" key="1">
    <citation type="submission" date="2022-10" db="EMBL/GenBank/DDBJ databases">
        <authorList>
            <person name="Chen Y."/>
            <person name="Dougan E. K."/>
            <person name="Chan C."/>
            <person name="Rhodes N."/>
            <person name="Thang M."/>
        </authorList>
    </citation>
    <scope>NUCLEOTIDE SEQUENCE</scope>
</reference>
<dbReference type="AlphaFoldDB" id="A0A9P1D1D0"/>
<evidence type="ECO:0000313" key="2">
    <source>
        <dbReference type="EMBL" id="CAL1154063.1"/>
    </source>
</evidence>
<dbReference type="EMBL" id="CAMXCT020002824">
    <property type="protein sequence ID" value="CAL1154063.1"/>
    <property type="molecule type" value="Genomic_DNA"/>
</dbReference>
<sequence>MSEDDKVEEESRRLSRLGEPWMSDVFFTFCHRLPENDQGFQGVAGKQEQVREGKSAMRGAEISECPGIFSTAGARAVLYSSYLELNLALHLVADYSKYKTLHTSTMCHHCLVKKTPIRLAVQLHPTLAGLRFAPPNLKSPFWNRFLFINFSI</sequence>
<protein>
    <submittedName>
        <fullName evidence="1">Uncharacterized protein</fullName>
    </submittedName>
</protein>
<accession>A0A9P1D1D0</accession>
<gene>
    <name evidence="1" type="ORF">C1SCF055_LOCUS26792</name>
</gene>
<comment type="caution">
    <text evidence="1">The sequence shown here is derived from an EMBL/GenBank/DDBJ whole genome shotgun (WGS) entry which is preliminary data.</text>
</comment>
<evidence type="ECO:0000313" key="3">
    <source>
        <dbReference type="Proteomes" id="UP001152797"/>
    </source>
</evidence>
<keyword evidence="3" id="KW-1185">Reference proteome</keyword>
<dbReference type="EMBL" id="CAMXCT030002824">
    <property type="protein sequence ID" value="CAL4788000.1"/>
    <property type="molecule type" value="Genomic_DNA"/>
</dbReference>
<evidence type="ECO:0000313" key="1">
    <source>
        <dbReference type="EMBL" id="CAI4000688.1"/>
    </source>
</evidence>